<evidence type="ECO:0000256" key="2">
    <source>
        <dbReference type="SAM" id="MobiDB-lite"/>
    </source>
</evidence>
<dbReference type="PANTHER" id="PTHR12722:SF0">
    <property type="entry name" value="PROTEIN FAM50A"/>
    <property type="match status" value="1"/>
</dbReference>
<sequence length="734" mass="81032">MPPSSEPQSRTSTPRSFMNQTASAEDLLKSQTVGLVHLSDFRKRRAEVLEQKEREAHDKSLWRFAQGNSRSATPSGGETTDGALTPQNGSARQPPKKKKKKLAHLSKSKLSFGDDDGEDALEASGTTSADVSDTKSPSKTPAEGSPNPPARRIAPNPNLSVPPPKVITKSALEAEAQTRDALRREFLALQEKVKATEILIPFVFYDGTNIPAGTVKLKKGDPIWVFLERCRKVGAELGIGGAGGGGRGGRGRRDNRREWARVGVDDLMCVRGNVIIPHHYEFYYFIANRVPSFTNAGGLLFDYSNTAPAQSSDDPESEPTLEGADMDPALTKVVDRRWFERNKHIFPASLWREYEPGEEFPSAFHRFELVLGCVKAEWHIFCLQCADNLGLSRPTTSERQCPACNACLANPDDVVSTVLTPSEDYKTSVLSGLDPHTIMECAGRALAFWTYQSAQEIFYQEYLGKSLTEKYGALNQQMDKVIHDANSEISNLQNRISEMQINQEQLQKKNHELVEIYREKCKKHAQITNLYNLLKNRAMRSQIQTAASDSVTQVLESLGGGPKSHSSTDDLFRSVTSLAPSPRRSPVRYPTANTGIEQLHRHQRSGSGSGSKNRIDSAMPPPSGLPPSFRTATLPPTTPQHRTRLPGPPPSTQRPEYQERQRHNYTTHNQIFPVPQHFAPEGVDSRFSHSNSGNYGLSAGIKIGRPSDHSAPNSDLRSNLFGVGSNMGNGTSRR</sequence>
<feature type="compositionally biased region" description="Basic residues" evidence="2">
    <location>
        <begin position="94"/>
        <end position="107"/>
    </location>
</feature>
<dbReference type="Proteomes" id="UP000224080">
    <property type="component" value="Unassembled WGS sequence"/>
</dbReference>
<feature type="region of interest" description="Disordered" evidence="2">
    <location>
        <begin position="50"/>
        <end position="164"/>
    </location>
</feature>
<feature type="region of interest" description="Disordered" evidence="2">
    <location>
        <begin position="1"/>
        <end position="25"/>
    </location>
</feature>
<organism evidence="4 5">
    <name type="scientific">Blastomyces parvus</name>
    <dbReference type="NCBI Taxonomy" id="2060905"/>
    <lineage>
        <taxon>Eukaryota</taxon>
        <taxon>Fungi</taxon>
        <taxon>Dikarya</taxon>
        <taxon>Ascomycota</taxon>
        <taxon>Pezizomycotina</taxon>
        <taxon>Eurotiomycetes</taxon>
        <taxon>Eurotiomycetidae</taxon>
        <taxon>Onygenales</taxon>
        <taxon>Ajellomycetaceae</taxon>
        <taxon>Blastomyces</taxon>
    </lineage>
</organism>
<evidence type="ECO:0000313" key="4">
    <source>
        <dbReference type="EMBL" id="PGH03493.1"/>
    </source>
</evidence>
<feature type="domain" description="FAM50A/XAP5 C-terminal" evidence="3">
    <location>
        <begin position="196"/>
        <end position="361"/>
    </location>
</feature>
<feature type="region of interest" description="Disordered" evidence="2">
    <location>
        <begin position="699"/>
        <end position="734"/>
    </location>
</feature>
<name>A0A2B7X3Y9_9EURO</name>
<dbReference type="InterPro" id="IPR048337">
    <property type="entry name" value="FAM50A/XAP5_C"/>
</dbReference>
<dbReference type="GO" id="GO:0006325">
    <property type="term" value="P:chromatin organization"/>
    <property type="evidence" value="ECO:0007669"/>
    <property type="project" value="TreeGrafter"/>
</dbReference>
<reference evidence="4 5" key="1">
    <citation type="submission" date="2017-10" db="EMBL/GenBank/DDBJ databases">
        <title>Comparative genomics in systemic dimorphic fungi from Ajellomycetaceae.</title>
        <authorList>
            <person name="Munoz J.F."/>
            <person name="Mcewen J.G."/>
            <person name="Clay O.K."/>
            <person name="Cuomo C.A."/>
        </authorList>
    </citation>
    <scope>NUCLEOTIDE SEQUENCE [LARGE SCALE GENOMIC DNA]</scope>
    <source>
        <strain evidence="4 5">UAMH130</strain>
    </source>
</reference>
<dbReference type="InterPro" id="IPR007005">
    <property type="entry name" value="XAP5"/>
</dbReference>
<feature type="compositionally biased region" description="Polar residues" evidence="2">
    <location>
        <begin position="124"/>
        <end position="139"/>
    </location>
</feature>
<proteinExistence type="predicted"/>
<feature type="region of interest" description="Disordered" evidence="2">
    <location>
        <begin position="575"/>
        <end position="659"/>
    </location>
</feature>
<gene>
    <name evidence="4" type="ORF">GX51_04068</name>
</gene>
<feature type="coiled-coil region" evidence="1">
    <location>
        <begin position="475"/>
        <end position="516"/>
    </location>
</feature>
<accession>A0A2B7X3Y9</accession>
<dbReference type="GO" id="GO:0005634">
    <property type="term" value="C:nucleus"/>
    <property type="evidence" value="ECO:0007669"/>
    <property type="project" value="InterPro"/>
</dbReference>
<comment type="caution">
    <text evidence="4">The sequence shown here is derived from an EMBL/GenBank/DDBJ whole genome shotgun (WGS) entry which is preliminary data.</text>
</comment>
<dbReference type="EMBL" id="PDNC01000048">
    <property type="protein sequence ID" value="PGH03493.1"/>
    <property type="molecule type" value="Genomic_DNA"/>
</dbReference>
<dbReference type="AlphaFoldDB" id="A0A2B7X3Y9"/>
<evidence type="ECO:0000259" key="3">
    <source>
        <dbReference type="Pfam" id="PF04921"/>
    </source>
</evidence>
<dbReference type="Pfam" id="PF04921">
    <property type="entry name" value="XAP5"/>
    <property type="match status" value="1"/>
</dbReference>
<evidence type="ECO:0000256" key="1">
    <source>
        <dbReference type="SAM" id="Coils"/>
    </source>
</evidence>
<keyword evidence="5" id="KW-1185">Reference proteome</keyword>
<protein>
    <submittedName>
        <fullName evidence="4">E3 ubiquitin-protein ligase CCNP1IP1</fullName>
    </submittedName>
</protein>
<feature type="compositionally biased region" description="Basic and acidic residues" evidence="2">
    <location>
        <begin position="50"/>
        <end position="61"/>
    </location>
</feature>
<dbReference type="OrthoDB" id="441210at2759"/>
<keyword evidence="1" id="KW-0175">Coiled coil</keyword>
<dbReference type="PANTHER" id="PTHR12722">
    <property type="entry name" value="XAP-5 PROTEIN-RELATED"/>
    <property type="match status" value="1"/>
</dbReference>
<dbReference type="STRING" id="2060905.A0A2B7X3Y9"/>
<evidence type="ECO:0000313" key="5">
    <source>
        <dbReference type="Proteomes" id="UP000224080"/>
    </source>
</evidence>
<feature type="compositionally biased region" description="Polar residues" evidence="2">
    <location>
        <begin position="66"/>
        <end position="78"/>
    </location>
</feature>